<dbReference type="InterPro" id="IPR011466">
    <property type="entry name" value="DUF1572"/>
</dbReference>
<dbReference type="Proteomes" id="UP000272528">
    <property type="component" value="Chromosome"/>
</dbReference>
<reference evidence="2" key="1">
    <citation type="submission" date="2018-12" db="EMBL/GenBank/DDBJ databases">
        <title>Genome sequence of Peanibacillus sp.</title>
        <authorList>
            <person name="Subramani G."/>
            <person name="Srinivasan S."/>
            <person name="Kim M.K."/>
        </authorList>
    </citation>
    <scope>NUCLEOTIDE SEQUENCE [LARGE SCALE GENOMIC DNA]</scope>
    <source>
        <strain evidence="2">18JY67-1</strain>
    </source>
</reference>
<sequence>MSYDFNRVWLAKKFEEIRKRILAALEQLNDDQVNWSPDGRSHSISTLIKHIDGNIQERILKGMLHQNIQRNRDDELKQTFIRKSELSQLVQHRFELIILTVTSMTDEALEQKQLVRTRERTSLDMLHQCAAHYSEHMGQIFYIAKQILQEQYKSTSI</sequence>
<protein>
    <submittedName>
        <fullName evidence="1">DUF1572 domain-containing protein</fullName>
    </submittedName>
</protein>
<dbReference type="OrthoDB" id="68731at2"/>
<dbReference type="EMBL" id="CP034437">
    <property type="protein sequence ID" value="AZN38312.1"/>
    <property type="molecule type" value="Genomic_DNA"/>
</dbReference>
<dbReference type="RefSeq" id="WP_126011337.1">
    <property type="nucleotide sequence ID" value="NZ_CP034437.1"/>
</dbReference>
<organism evidence="1 2">
    <name type="scientific">Paenibacillus albus</name>
    <dbReference type="NCBI Taxonomy" id="2495582"/>
    <lineage>
        <taxon>Bacteria</taxon>
        <taxon>Bacillati</taxon>
        <taxon>Bacillota</taxon>
        <taxon>Bacilli</taxon>
        <taxon>Bacillales</taxon>
        <taxon>Paenibacillaceae</taxon>
        <taxon>Paenibacillus</taxon>
    </lineage>
</organism>
<dbReference type="Pfam" id="PF07609">
    <property type="entry name" value="DUF1572"/>
    <property type="match status" value="1"/>
</dbReference>
<evidence type="ECO:0000313" key="2">
    <source>
        <dbReference type="Proteomes" id="UP000272528"/>
    </source>
</evidence>
<name>A0A3S8ZXX8_9BACL</name>
<dbReference type="SUPFAM" id="SSF109854">
    <property type="entry name" value="DinB/YfiT-like putative metalloenzymes"/>
    <property type="match status" value="1"/>
</dbReference>
<evidence type="ECO:0000313" key="1">
    <source>
        <dbReference type="EMBL" id="AZN38312.1"/>
    </source>
</evidence>
<dbReference type="InterPro" id="IPR034660">
    <property type="entry name" value="DinB/YfiT-like"/>
</dbReference>
<keyword evidence="2" id="KW-1185">Reference proteome</keyword>
<dbReference type="Gene3D" id="1.20.120.450">
    <property type="entry name" value="dinb family like domain"/>
    <property type="match status" value="1"/>
</dbReference>
<accession>A0A3S8ZXX8</accession>
<dbReference type="AlphaFoldDB" id="A0A3S8ZXX8"/>
<dbReference type="KEGG" id="palb:EJC50_00440"/>
<gene>
    <name evidence="1" type="ORF">EJC50_00440</name>
</gene>
<proteinExistence type="predicted"/>